<dbReference type="PANTHER" id="PTHR46757">
    <property type="entry name" value="SORTING NEXIN-RELATED"/>
    <property type="match status" value="1"/>
</dbReference>
<evidence type="ECO:0000313" key="1">
    <source>
        <dbReference type="EMBL" id="SPC75974.1"/>
    </source>
</evidence>
<reference evidence="1" key="1">
    <citation type="submission" date="2018-02" db="EMBL/GenBank/DDBJ databases">
        <authorList>
            <person name="Cohen D.B."/>
            <person name="Kent A.D."/>
        </authorList>
    </citation>
    <scope>NUCLEOTIDE SEQUENCE</scope>
</reference>
<dbReference type="EMBL" id="OIVN01000191">
    <property type="protein sequence ID" value="SPC75974.1"/>
    <property type="molecule type" value="Genomic_DNA"/>
</dbReference>
<organism evidence="1">
    <name type="scientific">Fagus sylvatica</name>
    <name type="common">Beechnut</name>
    <dbReference type="NCBI Taxonomy" id="28930"/>
    <lineage>
        <taxon>Eukaryota</taxon>
        <taxon>Viridiplantae</taxon>
        <taxon>Streptophyta</taxon>
        <taxon>Embryophyta</taxon>
        <taxon>Tracheophyta</taxon>
        <taxon>Spermatophyta</taxon>
        <taxon>Magnoliopsida</taxon>
        <taxon>eudicotyledons</taxon>
        <taxon>Gunneridae</taxon>
        <taxon>Pentapetalae</taxon>
        <taxon>rosids</taxon>
        <taxon>fabids</taxon>
        <taxon>Fagales</taxon>
        <taxon>Fagaceae</taxon>
        <taxon>Fagus</taxon>
    </lineage>
</organism>
<dbReference type="PANTHER" id="PTHR46757:SF11">
    <property type="entry name" value="SORTING NEXIN 2A"/>
    <property type="match status" value="1"/>
</dbReference>
<sequence>MAMGRYGSGFDPPRPVKKPIYRPALSVSTGTCLTRPNGYPTRFEEAYLCASREEMENLVLDDPLNNGKSFLNYCSAMSSLSDTHHPLSSSILVNSAESDPLLSPPPYRDLRNPNVPESSYIEPPAYADVIFSPFDGDTVNDVNGVESPSRNSEKTKRDRERVFNLMRILG</sequence>
<proteinExistence type="predicted"/>
<accession>A0A2N9EN31</accession>
<protein>
    <submittedName>
        <fullName evidence="1">Uncharacterized protein</fullName>
    </submittedName>
</protein>
<dbReference type="AlphaFoldDB" id="A0A2N9EN31"/>
<name>A0A2N9EN31_FAGSY</name>
<dbReference type="InterPro" id="IPR044279">
    <property type="entry name" value="SNX2A/B"/>
</dbReference>
<gene>
    <name evidence="1" type="ORF">FSB_LOCUS3856</name>
</gene>